<reference evidence="2" key="1">
    <citation type="submission" date="2017-11" db="EMBL/GenBank/DDBJ databases">
        <authorList>
            <person name="Seth-Smith MB H."/>
        </authorList>
    </citation>
    <scope>NUCLEOTIDE SEQUENCE [LARGE SCALE GENOMIC DNA]</scope>
</reference>
<dbReference type="AlphaFoldDB" id="A0A2R8FBH3"/>
<evidence type="ECO:0000313" key="2">
    <source>
        <dbReference type="Proteomes" id="UP000244926"/>
    </source>
</evidence>
<name>A0A2R8FBH3_9CHLA</name>
<dbReference type="Proteomes" id="UP000244926">
    <property type="component" value="Chromosome I"/>
</dbReference>
<dbReference type="KEGG" id="csee:C10C_0636"/>
<evidence type="ECO:0000313" key="1">
    <source>
        <dbReference type="EMBL" id="SPN73790.1"/>
    </source>
</evidence>
<sequence length="142" mass="16303">MSLDFFEEFYRQSILNRGTSFPEGYLNIAEILSRPHCTDASTNFLYSQSENDFIIAESKDKLTLFNSDFAIWLVPELVEGEAVTRGYIAVSQEKGKYAPEIAFEACGQYNQSTLILEALQLYLKEIKDTEDALRSFRFNKDL</sequence>
<dbReference type="OrthoDB" id="21684at2"/>
<dbReference type="RefSeq" id="WP_108896736.1">
    <property type="nucleotide sequence ID" value="NZ_LT993738.1"/>
</dbReference>
<protein>
    <submittedName>
        <fullName evidence="1">Uncharacterized protein</fullName>
    </submittedName>
</protein>
<proteinExistence type="predicted"/>
<accession>A0A2R8FBH3</accession>
<keyword evidence="2" id="KW-1185">Reference proteome</keyword>
<gene>
    <name evidence="1" type="ORF">C10C_0636</name>
</gene>
<organism evidence="1 2">
    <name type="scientific">Chlamydia serpentis</name>
    <dbReference type="NCBI Taxonomy" id="1967782"/>
    <lineage>
        <taxon>Bacteria</taxon>
        <taxon>Pseudomonadati</taxon>
        <taxon>Chlamydiota</taxon>
        <taxon>Chlamydiia</taxon>
        <taxon>Chlamydiales</taxon>
        <taxon>Chlamydiaceae</taxon>
        <taxon>Chlamydia/Chlamydophila group</taxon>
        <taxon>Chlamydia</taxon>
    </lineage>
</organism>
<dbReference type="EMBL" id="LT993738">
    <property type="protein sequence ID" value="SPN73790.1"/>
    <property type="molecule type" value="Genomic_DNA"/>
</dbReference>